<feature type="transmembrane region" description="Helical" evidence="2">
    <location>
        <begin position="308"/>
        <end position="334"/>
    </location>
</feature>
<evidence type="ECO:0000256" key="2">
    <source>
        <dbReference type="SAM" id="Phobius"/>
    </source>
</evidence>
<dbReference type="PANTHER" id="PTHR44360:SF1">
    <property type="entry name" value="DNAJ HOMOLOG SUBFAMILY B MEMBER 9"/>
    <property type="match status" value="1"/>
</dbReference>
<dbReference type="GO" id="GO:0036503">
    <property type="term" value="P:ERAD pathway"/>
    <property type="evidence" value="ECO:0007669"/>
    <property type="project" value="TreeGrafter"/>
</dbReference>
<dbReference type="PANTHER" id="PTHR44360">
    <property type="entry name" value="DNAJ HOMOLOG SUBFAMILY B MEMBER 9"/>
    <property type="match status" value="1"/>
</dbReference>
<dbReference type="CDD" id="cd06257">
    <property type="entry name" value="DnaJ"/>
    <property type="match status" value="1"/>
</dbReference>
<feature type="transmembrane region" description="Helical" evidence="2">
    <location>
        <begin position="207"/>
        <end position="229"/>
    </location>
</feature>
<keyword evidence="5" id="KW-1185">Reference proteome</keyword>
<dbReference type="EMBL" id="AFBI03000043">
    <property type="protein sequence ID" value="EJW03195.1"/>
    <property type="molecule type" value="Genomic_DNA"/>
</dbReference>
<keyword evidence="2" id="KW-1133">Transmembrane helix</keyword>
<dbReference type="Pfam" id="PF00226">
    <property type="entry name" value="DnaJ"/>
    <property type="match status" value="1"/>
</dbReference>
<keyword evidence="2" id="KW-0472">Membrane</keyword>
<evidence type="ECO:0000259" key="3">
    <source>
        <dbReference type="PROSITE" id="PS50076"/>
    </source>
</evidence>
<feature type="transmembrane region" description="Helical" evidence="2">
    <location>
        <begin position="263"/>
        <end position="279"/>
    </location>
</feature>
<dbReference type="SUPFAM" id="SSF46565">
    <property type="entry name" value="Chaperone J-domain"/>
    <property type="match status" value="1"/>
</dbReference>
<dbReference type="InParanoid" id="J9DKS7"/>
<dbReference type="HOGENOM" id="CLU_737757_0_0_1"/>
<organism evidence="4 5">
    <name type="scientific">Edhazardia aedis (strain USNM 41457)</name>
    <name type="common">Microsporidian parasite</name>
    <dbReference type="NCBI Taxonomy" id="1003232"/>
    <lineage>
        <taxon>Eukaryota</taxon>
        <taxon>Fungi</taxon>
        <taxon>Fungi incertae sedis</taxon>
        <taxon>Microsporidia</taxon>
        <taxon>Edhazardia</taxon>
    </lineage>
</organism>
<dbReference type="VEuPathDB" id="MicrosporidiaDB:EDEG_02448"/>
<reference evidence="5" key="2">
    <citation type="submission" date="2015-07" db="EMBL/GenBank/DDBJ databases">
        <title>Contrasting host-pathogen interactions and genome evolution in two generalist and specialist microsporidian pathogens of mosquitoes.</title>
        <authorList>
            <consortium name="The Broad Institute Genomics Platform"/>
            <consortium name="The Broad Institute Genome Sequencing Center for Infectious Disease"/>
            <person name="Cuomo C.A."/>
            <person name="Sanscrainte N.D."/>
            <person name="Goldberg J.M."/>
            <person name="Heiman D."/>
            <person name="Young S."/>
            <person name="Zeng Q."/>
            <person name="Becnel J.J."/>
            <person name="Birren B.W."/>
        </authorList>
    </citation>
    <scope>NUCLEOTIDE SEQUENCE [LARGE SCALE GENOMIC DNA]</scope>
    <source>
        <strain evidence="5">USNM 41457</strain>
    </source>
</reference>
<feature type="transmembrane region" description="Helical" evidence="2">
    <location>
        <begin position="105"/>
        <end position="125"/>
    </location>
</feature>
<dbReference type="GO" id="GO:0051787">
    <property type="term" value="F:misfolded protein binding"/>
    <property type="evidence" value="ECO:0007669"/>
    <property type="project" value="TreeGrafter"/>
</dbReference>
<name>J9DKS7_EDHAE</name>
<dbReference type="InterPro" id="IPR036869">
    <property type="entry name" value="J_dom_sf"/>
</dbReference>
<dbReference type="OrthoDB" id="550424at2759"/>
<feature type="transmembrane region" description="Helical" evidence="2">
    <location>
        <begin position="286"/>
        <end position="302"/>
    </location>
</feature>
<sequence length="377" mass="43995">MTKKYSKMSNGQPKEKTLYNLMKIHPEFTERELERQYYKLCMKYHPDRQPNGSEKYYELCNAYTFLKDNYNRDLYKNFGKWAYEMREDPAKLYFFGRFLNKTNFALIKIFVVILLALFYIVPAVFTVKSFKPDVPLLFILQSLVFAASFLLCYVLIYTIKLIKNEIKTYIGYCLISVQILIRVILINALGILLVIKFDLRKDIGIHYMMLPVYIYTIAIILEEIITVATKGCVDIIDISKILFTISTVCLSASIVSFMNLGVFFNVFIISCLVYMYILFVRSDIQLFGRFCIASCLFLYSIGCLNLELLFITFVLKFGLVLAVFVTTSAIYAIAVKLCDYVPKSDYCKYICLEYKSSIVQEYENSDVYFRDFDIIDV</sequence>
<feature type="transmembrane region" description="Helical" evidence="2">
    <location>
        <begin position="169"/>
        <end position="195"/>
    </location>
</feature>
<gene>
    <name evidence="4" type="ORF">EDEG_02448</name>
</gene>
<dbReference type="InterPro" id="IPR001623">
    <property type="entry name" value="DnaJ_domain"/>
</dbReference>
<dbReference type="Proteomes" id="UP000003163">
    <property type="component" value="Unassembled WGS sequence"/>
</dbReference>
<feature type="transmembrane region" description="Helical" evidence="2">
    <location>
        <begin position="241"/>
        <end position="257"/>
    </location>
</feature>
<keyword evidence="2" id="KW-0812">Transmembrane</keyword>
<reference evidence="4 5" key="1">
    <citation type="submission" date="2011-08" db="EMBL/GenBank/DDBJ databases">
        <authorList>
            <person name="Liu Z.J."/>
            <person name="Shi F.L."/>
            <person name="Lu J.Q."/>
            <person name="Li M."/>
            <person name="Wang Z.L."/>
        </authorList>
    </citation>
    <scope>NUCLEOTIDE SEQUENCE [LARGE SCALE GENOMIC DNA]</scope>
    <source>
        <strain evidence="4 5">USNM 41457</strain>
    </source>
</reference>
<dbReference type="OMA" id="RINITCY"/>
<protein>
    <recommendedName>
        <fullName evidence="3">J domain-containing protein</fullName>
    </recommendedName>
</protein>
<accession>J9DKS7</accession>
<evidence type="ECO:0000256" key="1">
    <source>
        <dbReference type="ARBA" id="ARBA00023186"/>
    </source>
</evidence>
<dbReference type="STRING" id="1003232.J9DKS7"/>
<comment type="caution">
    <text evidence="4">The sequence shown here is derived from an EMBL/GenBank/DDBJ whole genome shotgun (WGS) entry which is preliminary data.</text>
</comment>
<dbReference type="GO" id="GO:0051087">
    <property type="term" value="F:protein-folding chaperone binding"/>
    <property type="evidence" value="ECO:0007669"/>
    <property type="project" value="TreeGrafter"/>
</dbReference>
<feature type="domain" description="J" evidence="3">
    <location>
        <begin position="17"/>
        <end position="79"/>
    </location>
</feature>
<keyword evidence="1" id="KW-0143">Chaperone</keyword>
<dbReference type="GO" id="GO:0005783">
    <property type="term" value="C:endoplasmic reticulum"/>
    <property type="evidence" value="ECO:0007669"/>
    <property type="project" value="TreeGrafter"/>
</dbReference>
<proteinExistence type="predicted"/>
<dbReference type="AlphaFoldDB" id="J9DKS7"/>
<dbReference type="Gene3D" id="1.10.287.110">
    <property type="entry name" value="DnaJ domain"/>
    <property type="match status" value="1"/>
</dbReference>
<dbReference type="InterPro" id="IPR051948">
    <property type="entry name" value="Hsp70_co-chaperone_J-domain"/>
</dbReference>
<feature type="transmembrane region" description="Helical" evidence="2">
    <location>
        <begin position="137"/>
        <end position="157"/>
    </location>
</feature>
<evidence type="ECO:0000313" key="4">
    <source>
        <dbReference type="EMBL" id="EJW03195.1"/>
    </source>
</evidence>
<dbReference type="PROSITE" id="PS50076">
    <property type="entry name" value="DNAJ_2"/>
    <property type="match status" value="1"/>
</dbReference>
<evidence type="ECO:0000313" key="5">
    <source>
        <dbReference type="Proteomes" id="UP000003163"/>
    </source>
</evidence>
<dbReference type="SMART" id="SM00271">
    <property type="entry name" value="DnaJ"/>
    <property type="match status" value="1"/>
</dbReference>